<gene>
    <name evidence="1" type="ORF">GJR97_16045</name>
</gene>
<sequence length="386" mass="42263">MASAATEWLASLDAGQRALAVADGPGAASPSEDDRLTWFFTPTDHGGVTLHEQSPQQQSLAMQLVSSGLSMEGYVTACVIMGTENILDRLESWRIDWGMERGRDPQRYYLRVFGTPGSGTWAWRFGGHHISMNNLVVDGRLVSATPSFFGSDPAEAGFVGGGHVRPLGAGEDHARALLHALGPGQRDLATLLDRAPADIVGGNRTLIGDDARMPRMDDVWRGRFREPRLADYISSIHDREEERSGFDDAAYAVLSLTRDPKGIPGSALSPDQRALLLQTITAYTGRAPDEIAAEESAFYSVGANLDAVHFAWAGSADRGRPHYYRIQGPRILIEYDNTQRQGNHCHAAWRDPVADFGLDVLHEHLDVFHRDDEVIRWPAAEVGGRA</sequence>
<keyword evidence="2" id="KW-1185">Reference proteome</keyword>
<name>A0A6L5R559_9MICO</name>
<dbReference type="PANTHER" id="PTHR37489">
    <property type="entry name" value="DUF3500 DOMAIN-CONTAINING PROTEIN"/>
    <property type="match status" value="1"/>
</dbReference>
<proteinExistence type="predicted"/>
<dbReference type="PANTHER" id="PTHR37489:SF1">
    <property type="entry name" value="DUF3500 DOMAIN-CONTAINING PROTEIN"/>
    <property type="match status" value="1"/>
</dbReference>
<dbReference type="Proteomes" id="UP000476511">
    <property type="component" value="Unassembled WGS sequence"/>
</dbReference>
<evidence type="ECO:0000313" key="2">
    <source>
        <dbReference type="Proteomes" id="UP000476511"/>
    </source>
</evidence>
<dbReference type="AlphaFoldDB" id="A0A6L5R559"/>
<dbReference type="InterPro" id="IPR021889">
    <property type="entry name" value="DUF3500"/>
</dbReference>
<dbReference type="EMBL" id="WKJD01000021">
    <property type="protein sequence ID" value="MRX45226.1"/>
    <property type="molecule type" value="Genomic_DNA"/>
</dbReference>
<evidence type="ECO:0000313" key="1">
    <source>
        <dbReference type="EMBL" id="MRX45226.1"/>
    </source>
</evidence>
<comment type="caution">
    <text evidence="1">The sequence shown here is derived from an EMBL/GenBank/DDBJ whole genome shotgun (WGS) entry which is preliminary data.</text>
</comment>
<protein>
    <submittedName>
        <fullName evidence="1">DUF3500 domain-containing protein</fullName>
    </submittedName>
</protein>
<reference evidence="1 2" key="1">
    <citation type="submission" date="2019-11" db="EMBL/GenBank/DDBJ databases">
        <title>Agromyces kandeliae sp. nov., isolated from mangrove soil.</title>
        <authorList>
            <person name="Wang R."/>
        </authorList>
    </citation>
    <scope>NUCLEOTIDE SEQUENCE [LARGE SCALE GENOMIC DNA]</scope>
    <source>
        <strain evidence="1 2">Q22</strain>
    </source>
</reference>
<dbReference type="Pfam" id="PF12006">
    <property type="entry name" value="DUF3500"/>
    <property type="match status" value="1"/>
</dbReference>
<accession>A0A6L5R559</accession>
<organism evidence="1 2">
    <name type="scientific">Agromyces kandeliae</name>
    <dbReference type="NCBI Taxonomy" id="2666141"/>
    <lineage>
        <taxon>Bacteria</taxon>
        <taxon>Bacillati</taxon>
        <taxon>Actinomycetota</taxon>
        <taxon>Actinomycetes</taxon>
        <taxon>Micrococcales</taxon>
        <taxon>Microbacteriaceae</taxon>
        <taxon>Agromyces</taxon>
    </lineage>
</organism>